<evidence type="ECO:0000313" key="6">
    <source>
        <dbReference type="EMBL" id="ODQ78025.1"/>
    </source>
</evidence>
<dbReference type="Proteomes" id="UP000094336">
    <property type="component" value="Unassembled WGS sequence"/>
</dbReference>
<dbReference type="Gene3D" id="3.30.930.10">
    <property type="entry name" value="Bira Bifunctional Protein, Domain 2"/>
    <property type="match status" value="1"/>
</dbReference>
<reference evidence="7" key="1">
    <citation type="submission" date="2016-05" db="EMBL/GenBank/DDBJ databases">
        <title>Comparative genomics of biotechnologically important yeasts.</title>
        <authorList>
            <consortium name="DOE Joint Genome Institute"/>
            <person name="Riley R."/>
            <person name="Haridas S."/>
            <person name="Wolfe K.H."/>
            <person name="Lopes M.R."/>
            <person name="Hittinger C.T."/>
            <person name="Goker M."/>
            <person name="Salamov A."/>
            <person name="Wisecaver J."/>
            <person name="Long T.M."/>
            <person name="Aerts A.L."/>
            <person name="Barry K."/>
            <person name="Choi C."/>
            <person name="Clum A."/>
            <person name="Coughlan A.Y."/>
            <person name="Deshpande S."/>
            <person name="Douglass A.P."/>
            <person name="Hanson S.J."/>
            <person name="Klenk H.-P."/>
            <person name="Labutti K."/>
            <person name="Lapidus A."/>
            <person name="Lindquist E."/>
            <person name="Lipzen A."/>
            <person name="Meier-Kolthoff J.P."/>
            <person name="Ohm R.A."/>
            <person name="Otillar R.P."/>
            <person name="Pangilinan J."/>
            <person name="Peng Y."/>
            <person name="Rokas A."/>
            <person name="Rosa C.A."/>
            <person name="Scheuner C."/>
            <person name="Sibirny A.A."/>
            <person name="Slot J.C."/>
            <person name="Stielow J.B."/>
            <person name="Sun H."/>
            <person name="Kurtzman C.P."/>
            <person name="Blackwell M."/>
            <person name="Grigoriev I.V."/>
            <person name="Jeffries T.W."/>
        </authorList>
    </citation>
    <scope>NUCLEOTIDE SEQUENCE [LARGE SCALE GENOMIC DNA]</scope>
    <source>
        <strain evidence="7">NRRL Y-12698</strain>
    </source>
</reference>
<dbReference type="STRING" id="984486.A0A1E3QK07"/>
<dbReference type="CDD" id="cd16443">
    <property type="entry name" value="LplA"/>
    <property type="match status" value="1"/>
</dbReference>
<dbReference type="GO" id="GO:0017118">
    <property type="term" value="F:lipoyltransferase activity"/>
    <property type="evidence" value="ECO:0007669"/>
    <property type="project" value="TreeGrafter"/>
</dbReference>
<evidence type="ECO:0000256" key="2">
    <source>
        <dbReference type="ARBA" id="ARBA00005085"/>
    </source>
</evidence>
<name>A0A1E3QK07_9ASCO</name>
<dbReference type="PROSITE" id="PS51733">
    <property type="entry name" value="BPL_LPL_CATALYTIC"/>
    <property type="match status" value="1"/>
</dbReference>
<feature type="domain" description="BPL/LPL catalytic" evidence="5">
    <location>
        <begin position="190"/>
        <end position="379"/>
    </location>
</feature>
<protein>
    <recommendedName>
        <fullName evidence="4">Putative lipoate-protein ligase A</fullName>
    </recommendedName>
</protein>
<dbReference type="GO" id="GO:0009249">
    <property type="term" value="P:protein lipoylation"/>
    <property type="evidence" value="ECO:0007669"/>
    <property type="project" value="InterPro"/>
</dbReference>
<evidence type="ECO:0000313" key="7">
    <source>
        <dbReference type="Proteomes" id="UP000094336"/>
    </source>
</evidence>
<dbReference type="PANTHER" id="PTHR12561:SF3">
    <property type="entry name" value="LIPOYLTRANSFERASE 1, MITOCHONDRIAL"/>
    <property type="match status" value="1"/>
</dbReference>
<evidence type="ECO:0000259" key="5">
    <source>
        <dbReference type="PROSITE" id="PS51733"/>
    </source>
</evidence>
<gene>
    <name evidence="6" type="ORF">BABINDRAFT_163066</name>
</gene>
<evidence type="ECO:0000256" key="3">
    <source>
        <dbReference type="ARBA" id="ARBA00008242"/>
    </source>
</evidence>
<dbReference type="GeneID" id="30147548"/>
<dbReference type="OrthoDB" id="201621at2759"/>
<dbReference type="NCBIfam" id="TIGR00545">
    <property type="entry name" value="lipoyltrans"/>
    <property type="match status" value="1"/>
</dbReference>
<dbReference type="Pfam" id="PF21948">
    <property type="entry name" value="LplA-B_cat"/>
    <property type="match status" value="1"/>
</dbReference>
<dbReference type="PANTHER" id="PTHR12561">
    <property type="entry name" value="LIPOATE-PROTEIN LIGASE"/>
    <property type="match status" value="1"/>
</dbReference>
<dbReference type="AlphaFoldDB" id="A0A1E3QK07"/>
<keyword evidence="7" id="KW-1185">Reference proteome</keyword>
<dbReference type="UniPathway" id="UPA00537">
    <property type="reaction ID" value="UER00595"/>
</dbReference>
<evidence type="ECO:0000256" key="1">
    <source>
        <dbReference type="ARBA" id="ARBA00003253"/>
    </source>
</evidence>
<accession>A0A1E3QK07</accession>
<comment type="similarity">
    <text evidence="3">Belongs to the LplA family.</text>
</comment>
<dbReference type="InterPro" id="IPR004143">
    <property type="entry name" value="BPL_LPL_catalytic"/>
</dbReference>
<dbReference type="RefSeq" id="XP_018983353.1">
    <property type="nucleotide sequence ID" value="XM_019129695.1"/>
</dbReference>
<comment type="function">
    <text evidence="1">Catalyzes both the ATP-dependent activation of exogenously supplied lipoate to lipoyl-AMP and the transfer of the activated lipoyl onto the lipoyl domains of lipoate-dependent enzymes.</text>
</comment>
<sequence>MSLLRSTRHILLTRNVRATPWRRMAGIPFQNDLTPMDDDLFGLLDFKHYKPVDEGHSEVDTVFHDPESLSDVLPVGGDVLTSVDDNILTSVDDDFGLSAFSFYTPAAGVINEKGMHSEYPQMAALPDEGSALHISPQKESMSLPQLEATCKAEEPVAFISRMSDPYVNLALEDYIYNNMPLKPSLKTPGITNCNRLLFYTNTPCVVIGKNQNPYKEANLPLLRSLGIPFVRRKSGGGTVVHDQGNVNYSFMTTKEQFDRHQFGSVIVKEVNVAKGEGAPKFPVKLNARGDIVNAVSGEKISGSAYKLSKGRSYHHGTMLLESNLDVLRQLLRRDPAQLGVVKSASVDSVSSPVMNLGMDADLFIDQVIYGFQQEYGPAQVVEIVSEEQLPPKVLEEAQNLKSWEWKFGSSPKFTHTFTNTTHSFDITFEVSRGYLDAFHVTPHGGVTIKEMDMWFKYLKQVVGDDAKQLRYGGSEVAGYILEDTVSDWIGLSIDGTL</sequence>
<dbReference type="GO" id="GO:0005739">
    <property type="term" value="C:mitochondrion"/>
    <property type="evidence" value="ECO:0007669"/>
    <property type="project" value="TreeGrafter"/>
</dbReference>
<dbReference type="InterPro" id="IPR004562">
    <property type="entry name" value="LipoylTrfase_LipoateP_Ligase"/>
</dbReference>
<comment type="pathway">
    <text evidence="2">Protein modification; protein lipoylation via exogenous pathway; protein N(6)-(lipoyl)lysine from lipoate: step 2/2.</text>
</comment>
<organism evidence="6 7">
    <name type="scientific">Babjeviella inositovora NRRL Y-12698</name>
    <dbReference type="NCBI Taxonomy" id="984486"/>
    <lineage>
        <taxon>Eukaryota</taxon>
        <taxon>Fungi</taxon>
        <taxon>Dikarya</taxon>
        <taxon>Ascomycota</taxon>
        <taxon>Saccharomycotina</taxon>
        <taxon>Pichiomycetes</taxon>
        <taxon>Serinales incertae sedis</taxon>
        <taxon>Babjeviella</taxon>
    </lineage>
</organism>
<evidence type="ECO:0000256" key="4">
    <source>
        <dbReference type="ARBA" id="ARBA00015925"/>
    </source>
</evidence>
<dbReference type="InterPro" id="IPR045864">
    <property type="entry name" value="aa-tRNA-synth_II/BPL/LPL"/>
</dbReference>
<dbReference type="SUPFAM" id="SSF55681">
    <property type="entry name" value="Class II aaRS and biotin synthetases"/>
    <property type="match status" value="1"/>
</dbReference>
<dbReference type="EMBL" id="KV454437">
    <property type="protein sequence ID" value="ODQ78025.1"/>
    <property type="molecule type" value="Genomic_DNA"/>
</dbReference>
<proteinExistence type="inferred from homology"/>